<feature type="compositionally biased region" description="Basic and acidic residues" evidence="1">
    <location>
        <begin position="279"/>
        <end position="293"/>
    </location>
</feature>
<feature type="transmembrane region" description="Helical" evidence="2">
    <location>
        <begin position="147"/>
        <end position="171"/>
    </location>
</feature>
<dbReference type="RefSeq" id="WP_213436658.1">
    <property type="nucleotide sequence ID" value="NZ_AP024545.1"/>
</dbReference>
<feature type="transmembrane region" description="Helical" evidence="2">
    <location>
        <begin position="358"/>
        <end position="380"/>
    </location>
</feature>
<evidence type="ECO:0000313" key="4">
    <source>
        <dbReference type="Proteomes" id="UP000681317"/>
    </source>
</evidence>
<dbReference type="Proteomes" id="UP000681317">
    <property type="component" value="Chromosome"/>
</dbReference>
<protein>
    <recommendedName>
        <fullName evidence="5">DUF4129 domain-containing protein</fullName>
    </recommendedName>
</protein>
<reference evidence="3 4" key="1">
    <citation type="submission" date="2021-03" db="EMBL/GenBank/DDBJ databases">
        <title>Complete Genome Sequences of Two Lysobacter Strains Isolated from Sea Water (Lysobacter caseinilyticus) and Soil (Lysobacter helvus) in South Korea.</title>
        <authorList>
            <person name="Watanabe Y."/>
            <person name="Arakawa K."/>
        </authorList>
    </citation>
    <scope>NUCLEOTIDE SEQUENCE [LARGE SCALE GENOMIC DNA]</scope>
    <source>
        <strain evidence="3 4">KVB24</strain>
    </source>
</reference>
<evidence type="ECO:0000256" key="2">
    <source>
        <dbReference type="SAM" id="Phobius"/>
    </source>
</evidence>
<keyword evidence="2" id="KW-1133">Transmembrane helix</keyword>
<feature type="transmembrane region" description="Helical" evidence="2">
    <location>
        <begin position="204"/>
        <end position="227"/>
    </location>
</feature>
<dbReference type="EMBL" id="AP024545">
    <property type="protein sequence ID" value="BCT92144.1"/>
    <property type="molecule type" value="Genomic_DNA"/>
</dbReference>
<proteinExistence type="predicted"/>
<name>A0ABM7Q4A7_9GAMM</name>
<keyword evidence="4" id="KW-1185">Reference proteome</keyword>
<feature type="transmembrane region" description="Helical" evidence="2">
    <location>
        <begin position="248"/>
        <end position="266"/>
    </location>
</feature>
<evidence type="ECO:0000256" key="1">
    <source>
        <dbReference type="SAM" id="MobiDB-lite"/>
    </source>
</evidence>
<accession>A0ABM7Q4A7</accession>
<feature type="region of interest" description="Disordered" evidence="1">
    <location>
        <begin position="274"/>
        <end position="302"/>
    </location>
</feature>
<keyword evidence="2" id="KW-0472">Membrane</keyword>
<gene>
    <name evidence="3" type="ORF">LYSCAS_11680</name>
</gene>
<evidence type="ECO:0000313" key="3">
    <source>
        <dbReference type="EMBL" id="BCT92144.1"/>
    </source>
</evidence>
<keyword evidence="2" id="KW-0812">Transmembrane</keyword>
<sequence length="515" mass="57920">MRLDQVRIVLRPRSSWEAVELGMALVRRHFRAILRPWCLVTLPVFAVVNALGWWLDLLAYAPLVLWWLKPVFDRVPLFVLSRAVFGDAPDTRATLAAQRTWGWRAMVQHLTWRRLSPLRALYLPVDLLEGADSGSARRRVVGGSARGVATVVTLVCANFEFALLMGVLWLVPLFAPPDRFSDALGLLSWLMRDPPTWAHLGFNALYWGAMSVMEPFYVGAGFGLYLNRRTDLEAWDVELVFRRLRERLGGAAMVLLLVVGGTLAIAPPARADTTVPDKAVVKPKQEKEEEKEGPPTLPRLFGEGRASEAPFRKAVKEALDDPDYRRKETRKEWVRRDKPKPGTVEYEESPALRAISDFFGMLAESALWLLVVLVLLLLLVSRKRWLPWLQDMKPATSTDSGIDVAPLVHAARLPDDIPTAARALWREGRVRAALALLYRASVAAMVARTGARLVPGATEAECLRAARALQDNEDRDAFNAVVRTWQYAAYADRLPEEATFEAQLARMAERFGWSR</sequence>
<organism evidence="3 4">
    <name type="scientific">Noviluteimonas caseinilytica</name>
    <dbReference type="NCBI Taxonomy" id="2675101"/>
    <lineage>
        <taxon>Bacteria</taxon>
        <taxon>Pseudomonadati</taxon>
        <taxon>Pseudomonadota</taxon>
        <taxon>Gammaproteobacteria</taxon>
        <taxon>Lysobacterales</taxon>
        <taxon>Lysobacteraceae</taxon>
        <taxon>Noviluteimonas</taxon>
    </lineage>
</organism>
<evidence type="ECO:0008006" key="5">
    <source>
        <dbReference type="Google" id="ProtNLM"/>
    </source>
</evidence>